<sequence length="438" mass="48558" precursor="true">MLLLPARRLLIAAALWLALGLAASFAPALLGVWQAAGAALLGLALVDGLAGRRRRGRVSVRRELPHSMPVGTWQTVGLRLSSEAGAARGWLVDGHPAAFVSEGLPVPFALTPGRWLRVAYRVSVSERGRQVFDGVSLRLSSPLRLWQVQESVAVRDEVRVFPNFARIAHYTLLATDNRLSQIGILQRRRRGEGMEFQQLRDYRQDDAPKQIDWKASARVGRLISRDYQDERDQQIVFLLDCSARMRARDGDLSHFDHTLNALLLLAYVALRQGDAVGLATFGHPGPRVLPPGKSVAMVNSLMKAVYDLQPSRQVPDYLAAGETLSRHLRKRALVILVTNLRDEDDDTLLPAVRHLRRRHALTVASLREPVLDELLAAPVGDFDAALTRAAGLEYLQARRRQVMRLQHGGVHVLDVGASELPVALINHYWARKRAGALC</sequence>
<dbReference type="SUPFAM" id="SSF53300">
    <property type="entry name" value="vWA-like"/>
    <property type="match status" value="1"/>
</dbReference>
<dbReference type="STRING" id="522306.CAP2UW1_3392"/>
<dbReference type="eggNOG" id="COG1721">
    <property type="taxonomic scope" value="Bacteria"/>
</dbReference>
<dbReference type="EMBL" id="CP001715">
    <property type="protein sequence ID" value="ACV36652.1"/>
    <property type="molecule type" value="Genomic_DNA"/>
</dbReference>
<dbReference type="PANTHER" id="PTHR33608:SF3">
    <property type="entry name" value="SLR2013 PROTEIN"/>
    <property type="match status" value="1"/>
</dbReference>
<proteinExistence type="predicted"/>
<reference evidence="2" key="1">
    <citation type="submission" date="2009-08" db="EMBL/GenBank/DDBJ databases">
        <authorList>
            <consortium name="US DOE Joint Genome Institute"/>
            <person name="Lucas S."/>
            <person name="Copeland A."/>
            <person name="Lapidus A."/>
            <person name="Glavina del Rio T."/>
            <person name="Dalin E."/>
            <person name="Tice H."/>
            <person name="Bruce D."/>
            <person name="Barry K."/>
            <person name="Pitluck S."/>
            <person name="Lowry S."/>
            <person name="Larimer F."/>
            <person name="Land M."/>
            <person name="Hauser L."/>
            <person name="Kyrpides N."/>
            <person name="Ivanova N."/>
            <person name="McMahon K.D."/>
            <person name="Hugenholtz P."/>
        </authorList>
    </citation>
    <scope>NUCLEOTIDE SEQUENCE</scope>
    <source>
        <strain evidence="2">UW-1</strain>
    </source>
</reference>
<feature type="domain" description="DUF58" evidence="1">
    <location>
        <begin position="199"/>
        <end position="370"/>
    </location>
</feature>
<evidence type="ECO:0000259" key="1">
    <source>
        <dbReference type="Pfam" id="PF01882"/>
    </source>
</evidence>
<accession>C7RJ41</accession>
<evidence type="ECO:0000313" key="2">
    <source>
        <dbReference type="EMBL" id="ACV36652.1"/>
    </source>
</evidence>
<dbReference type="AlphaFoldDB" id="C7RJ41"/>
<gene>
    <name evidence="2" type="ordered locus">CAP2UW1_3392</name>
</gene>
<protein>
    <recommendedName>
        <fullName evidence="1">DUF58 domain-containing protein</fullName>
    </recommendedName>
</protein>
<dbReference type="InterPro" id="IPR002881">
    <property type="entry name" value="DUF58"/>
</dbReference>
<dbReference type="Gene3D" id="3.40.50.410">
    <property type="entry name" value="von Willebrand factor, type A domain"/>
    <property type="match status" value="1"/>
</dbReference>
<organism evidence="2">
    <name type="scientific">Accumulibacter regalis</name>
    <dbReference type="NCBI Taxonomy" id="522306"/>
    <lineage>
        <taxon>Bacteria</taxon>
        <taxon>Pseudomonadati</taxon>
        <taxon>Pseudomonadota</taxon>
        <taxon>Betaproteobacteria</taxon>
        <taxon>Candidatus Accumulibacter</taxon>
    </lineage>
</organism>
<dbReference type="InterPro" id="IPR036465">
    <property type="entry name" value="vWFA_dom_sf"/>
</dbReference>
<dbReference type="Pfam" id="PF01882">
    <property type="entry name" value="DUF58"/>
    <property type="match status" value="1"/>
</dbReference>
<dbReference type="PANTHER" id="PTHR33608">
    <property type="entry name" value="BLL2464 PROTEIN"/>
    <property type="match status" value="1"/>
</dbReference>
<dbReference type="KEGG" id="app:CAP2UW1_3392"/>
<dbReference type="HOGENOM" id="CLU_048408_0_0_4"/>
<name>C7RJ41_ACCRE</name>
<reference evidence="2" key="2">
    <citation type="submission" date="2009-09" db="EMBL/GenBank/DDBJ databases">
        <title>Complete sequence of chromosome of Candidatus Accumulibacter phosphatis clade IIA str. UW-1.</title>
        <authorList>
            <consortium name="US DOE Joint Genome Institute"/>
            <person name="Martin H.G."/>
            <person name="Ivanova N."/>
            <person name="Kunin V."/>
            <person name="Warnecke F."/>
            <person name="Barry K."/>
            <person name="He S."/>
            <person name="Salamov A."/>
            <person name="Szeto E."/>
            <person name="Dalin E."/>
            <person name="Pangilinan J.L."/>
            <person name="Lapidus A."/>
            <person name="Lowry S."/>
            <person name="Kyrpides N.C."/>
            <person name="McMahon K.D."/>
            <person name="Hugenholtz P."/>
        </authorList>
    </citation>
    <scope>NUCLEOTIDE SEQUENCE [LARGE SCALE GENOMIC DNA]</scope>
    <source>
        <strain evidence="2">UW-1</strain>
    </source>
</reference>